<evidence type="ECO:0000259" key="4">
    <source>
        <dbReference type="Pfam" id="PF13613"/>
    </source>
</evidence>
<evidence type="ECO:0000256" key="2">
    <source>
        <dbReference type="ARBA" id="ARBA00022723"/>
    </source>
</evidence>
<dbReference type="GO" id="GO:0046872">
    <property type="term" value="F:metal ion binding"/>
    <property type="evidence" value="ECO:0007669"/>
    <property type="project" value="UniProtKB-KW"/>
</dbReference>
<name>A0AAU9X1I3_9CNID</name>
<dbReference type="InterPro" id="IPR001387">
    <property type="entry name" value="Cro/C1-type_HTH"/>
</dbReference>
<comment type="caution">
    <text evidence="5">The sequence shown here is derived from an EMBL/GenBank/DDBJ whole genome shotgun (WGS) entry which is preliminary data.</text>
</comment>
<dbReference type="CDD" id="cd00093">
    <property type="entry name" value="HTH_XRE"/>
    <property type="match status" value="1"/>
</dbReference>
<dbReference type="InterPro" id="IPR027805">
    <property type="entry name" value="Transposase_HTH_dom"/>
</dbReference>
<dbReference type="PANTHER" id="PTHR23080">
    <property type="entry name" value="THAP DOMAIN PROTEIN"/>
    <property type="match status" value="1"/>
</dbReference>
<evidence type="ECO:0000313" key="5">
    <source>
        <dbReference type="EMBL" id="CAH3133153.1"/>
    </source>
</evidence>
<accession>A0AAU9X1I3</accession>
<reference evidence="5 6" key="1">
    <citation type="submission" date="2022-05" db="EMBL/GenBank/DDBJ databases">
        <authorList>
            <consortium name="Genoscope - CEA"/>
            <person name="William W."/>
        </authorList>
    </citation>
    <scope>NUCLEOTIDE SEQUENCE [LARGE SCALE GENOMIC DNA]</scope>
</reference>
<dbReference type="PANTHER" id="PTHR23080:SF63">
    <property type="entry name" value="TICK TRANSPOSON"/>
    <property type="match status" value="1"/>
</dbReference>
<evidence type="ECO:0000313" key="6">
    <source>
        <dbReference type="Proteomes" id="UP001159428"/>
    </source>
</evidence>
<feature type="domain" description="Transposase Helix-turn-helix" evidence="4">
    <location>
        <begin position="1"/>
        <end position="42"/>
    </location>
</feature>
<protein>
    <recommendedName>
        <fullName evidence="7">Transposase</fullName>
    </recommendedName>
</protein>
<evidence type="ECO:0008006" key="7">
    <source>
        <dbReference type="Google" id="ProtNLM"/>
    </source>
</evidence>
<dbReference type="AlphaFoldDB" id="A0AAU9X1I3"/>
<gene>
    <name evidence="5" type="ORF">PMEA_00015403</name>
</gene>
<organism evidence="5 6">
    <name type="scientific">Pocillopora meandrina</name>
    <dbReference type="NCBI Taxonomy" id="46732"/>
    <lineage>
        <taxon>Eukaryota</taxon>
        <taxon>Metazoa</taxon>
        <taxon>Cnidaria</taxon>
        <taxon>Anthozoa</taxon>
        <taxon>Hexacorallia</taxon>
        <taxon>Scleractinia</taxon>
        <taxon>Astrocoeniina</taxon>
        <taxon>Pocilloporidae</taxon>
        <taxon>Pocillopora</taxon>
    </lineage>
</organism>
<dbReference type="InterPro" id="IPR027806">
    <property type="entry name" value="HARBI1_dom"/>
</dbReference>
<dbReference type="Pfam" id="PF13613">
    <property type="entry name" value="HTH_Tnp_4"/>
    <property type="match status" value="1"/>
</dbReference>
<evidence type="ECO:0000256" key="1">
    <source>
        <dbReference type="ARBA" id="ARBA00001968"/>
    </source>
</evidence>
<dbReference type="EMBL" id="CALNXJ010000027">
    <property type="protein sequence ID" value="CAH3133153.1"/>
    <property type="molecule type" value="Genomic_DNA"/>
</dbReference>
<evidence type="ECO:0000259" key="3">
    <source>
        <dbReference type="Pfam" id="PF13359"/>
    </source>
</evidence>
<dbReference type="Proteomes" id="UP001159428">
    <property type="component" value="Unassembled WGS sequence"/>
</dbReference>
<feature type="domain" description="DDE Tnp4" evidence="3">
    <location>
        <begin position="67"/>
        <end position="142"/>
    </location>
</feature>
<sequence length="142" mass="16021">MTLVRLRRGILKEDLAFRMKVSQSTISRIVITWISFLSRELSPPINWPTGEENKSYYPDYPNVKAFIDCTEVYIQHPSVAEGQALTYSNYKSTNTWKTLVSCTLAGTVSFISPGQGLASDRKIVENCGILDKFDDKDICMAD</sequence>
<proteinExistence type="predicted"/>
<keyword evidence="6" id="KW-1185">Reference proteome</keyword>
<keyword evidence="2" id="KW-0479">Metal-binding</keyword>
<comment type="cofactor">
    <cofactor evidence="1">
        <name>a divalent metal cation</name>
        <dbReference type="ChEBI" id="CHEBI:60240"/>
    </cofactor>
</comment>
<dbReference type="Pfam" id="PF13359">
    <property type="entry name" value="DDE_Tnp_4"/>
    <property type="match status" value="1"/>
</dbReference>